<dbReference type="EMBL" id="VNIK02000005">
    <property type="protein sequence ID" value="KAB5488912.1"/>
    <property type="molecule type" value="Genomic_DNA"/>
</dbReference>
<feature type="domain" description="Helix-turn-helix" evidence="1">
    <location>
        <begin position="40"/>
        <end position="88"/>
    </location>
</feature>
<reference evidence="2" key="1">
    <citation type="submission" date="2019-10" db="EMBL/GenBank/DDBJ databases">
        <title>Muricauda hadale sp. nov., a piezophilic bacterium isolated from hadopelagic water of the Mariana Trench.</title>
        <authorList>
            <person name="Wei Y."/>
        </authorList>
    </citation>
    <scope>NUCLEOTIDE SEQUENCE [LARGE SCALE GENOMIC DNA]</scope>
    <source>
        <strain evidence="2">MT-229</strain>
    </source>
</reference>
<gene>
    <name evidence="2" type="ORF">FOT42_009890</name>
</gene>
<dbReference type="SUPFAM" id="SSF46955">
    <property type="entry name" value="Putative DNA-binding domain"/>
    <property type="match status" value="1"/>
</dbReference>
<dbReference type="Gene3D" id="1.10.1660.10">
    <property type="match status" value="1"/>
</dbReference>
<protein>
    <submittedName>
        <fullName evidence="2">Helix-turn-helix domain-containing protein</fullName>
    </submittedName>
</protein>
<organism evidence="2 3">
    <name type="scientific">Flagellimonas hadalis</name>
    <dbReference type="NCBI Taxonomy" id="2597517"/>
    <lineage>
        <taxon>Bacteria</taxon>
        <taxon>Pseudomonadati</taxon>
        <taxon>Bacteroidota</taxon>
        <taxon>Flavobacteriia</taxon>
        <taxon>Flavobacteriales</taxon>
        <taxon>Flavobacteriaceae</taxon>
        <taxon>Flagellimonas</taxon>
    </lineage>
</organism>
<keyword evidence="3" id="KW-1185">Reference proteome</keyword>
<proteinExistence type="predicted"/>
<evidence type="ECO:0000259" key="1">
    <source>
        <dbReference type="Pfam" id="PF12728"/>
    </source>
</evidence>
<comment type="caution">
    <text evidence="2">The sequence shown here is derived from an EMBL/GenBank/DDBJ whole genome shotgun (WGS) entry which is preliminary data.</text>
</comment>
<dbReference type="InterPro" id="IPR041657">
    <property type="entry name" value="HTH_17"/>
</dbReference>
<evidence type="ECO:0000313" key="2">
    <source>
        <dbReference type="EMBL" id="KAB5488912.1"/>
    </source>
</evidence>
<dbReference type="InterPro" id="IPR009061">
    <property type="entry name" value="DNA-bd_dom_put_sf"/>
</dbReference>
<dbReference type="OrthoDB" id="1097811at2"/>
<dbReference type="Proteomes" id="UP000319204">
    <property type="component" value="Unassembled WGS sequence"/>
</dbReference>
<accession>A0A5N5ITN9</accession>
<dbReference type="AlphaFoldDB" id="A0A5N5ITN9"/>
<sequence length="100" mass="11249">MNKLILTTLQLADIRQVVEEVLETKLSKLSSHPPQSQNILLTRKETAKLLCISLPTLNDWTKTGIVKAHRIGNRVLYKEQEVLEALNEVRTLKTGRGASC</sequence>
<evidence type="ECO:0000313" key="3">
    <source>
        <dbReference type="Proteomes" id="UP000319204"/>
    </source>
</evidence>
<dbReference type="InterPro" id="IPR010093">
    <property type="entry name" value="SinI_DNA-bd"/>
</dbReference>
<dbReference type="NCBIfam" id="TIGR01764">
    <property type="entry name" value="excise"/>
    <property type="match status" value="1"/>
</dbReference>
<dbReference type="GO" id="GO:0003677">
    <property type="term" value="F:DNA binding"/>
    <property type="evidence" value="ECO:0007669"/>
    <property type="project" value="InterPro"/>
</dbReference>
<dbReference type="Pfam" id="PF12728">
    <property type="entry name" value="HTH_17"/>
    <property type="match status" value="1"/>
</dbReference>
<name>A0A5N5ITN9_9FLAO</name>